<reference evidence="2 3" key="1">
    <citation type="journal article" date="2020" name="Int. J. Syst. Evol. Microbiol.">
        <title>Reclassification of Streptomyces castelarensis and Streptomyces sporoclivatus as later heterotypic synonyms of Streptomyces antimycoticus.</title>
        <authorList>
            <person name="Komaki H."/>
            <person name="Tamura T."/>
        </authorList>
    </citation>
    <scope>NUCLEOTIDE SEQUENCE [LARGE SCALE GENOMIC DNA]</scope>
    <source>
        <strain evidence="2 3">NBRC 13459</strain>
    </source>
</reference>
<dbReference type="PROSITE" id="PS50531">
    <property type="entry name" value="HTH_IS21"/>
    <property type="match status" value="1"/>
</dbReference>
<dbReference type="InterPro" id="IPR047951">
    <property type="entry name" value="Transpos_ISL3"/>
</dbReference>
<dbReference type="PANTHER" id="PTHR33498">
    <property type="entry name" value="TRANSPOSASE FOR INSERTION SEQUENCE ELEMENT IS1557"/>
    <property type="match status" value="1"/>
</dbReference>
<comment type="caution">
    <text evidence="2">The sequence shown here is derived from an EMBL/GenBank/DDBJ whole genome shotgun (WGS) entry which is preliminary data.</text>
</comment>
<evidence type="ECO:0000313" key="2">
    <source>
        <dbReference type="EMBL" id="GDY49399.1"/>
    </source>
</evidence>
<accession>A0A4D4KU61</accession>
<protein>
    <recommendedName>
        <fullName evidence="1">HTH IS21-type domain-containing protein</fullName>
    </recommendedName>
</protein>
<evidence type="ECO:0000259" key="1">
    <source>
        <dbReference type="PROSITE" id="PS50531"/>
    </source>
</evidence>
<name>A0A4D4KU61_STRVO</name>
<proteinExistence type="predicted"/>
<dbReference type="InterPro" id="IPR002560">
    <property type="entry name" value="Transposase_DDE"/>
</dbReference>
<organism evidence="2 3">
    <name type="scientific">Streptomyces violaceusniger</name>
    <dbReference type="NCBI Taxonomy" id="68280"/>
    <lineage>
        <taxon>Bacteria</taxon>
        <taxon>Bacillati</taxon>
        <taxon>Actinomycetota</taxon>
        <taxon>Actinomycetes</taxon>
        <taxon>Kitasatosporales</taxon>
        <taxon>Streptomycetaceae</taxon>
        <taxon>Streptomyces</taxon>
        <taxon>Streptomyces violaceusniger group</taxon>
    </lineage>
</organism>
<gene>
    <name evidence="2" type="ORF">SVIO_000220</name>
</gene>
<feature type="domain" description="HTH IS21-type" evidence="1">
    <location>
        <begin position="134"/>
        <end position="198"/>
    </location>
</feature>
<dbReference type="PANTHER" id="PTHR33498:SF1">
    <property type="entry name" value="TRANSPOSASE FOR INSERTION SEQUENCE ELEMENT IS1557"/>
    <property type="match status" value="1"/>
</dbReference>
<keyword evidence="3" id="KW-1185">Reference proteome</keyword>
<dbReference type="Proteomes" id="UP000301309">
    <property type="component" value="Unassembled WGS sequence"/>
</dbReference>
<dbReference type="InterPro" id="IPR017894">
    <property type="entry name" value="HTH_IS21_transposase_type"/>
</dbReference>
<sequence length="371" mass="41838">MDEYATRKGRNYGTVLVDVETRRPVDLLPDREASTLAAWLAQRTGIEVVCRDQAPFFAEGAAAGAPQAVQVADRWHLWHNLSEAAERAVAQHRRCLRVLVPEAPQPVVADAAPADEPSGSPWPTGHRFADRTRSRHAAVHELLEAGHSRRSIQRQLGMTYRTVQRLANAATPEELFTGQWQNRTSVLDEYKPYLDDRWNDGCTNAWKLWEEIVPLGYKGSYGRVRAYLHKTRTSPRPVTARPPSPRAVAGWILRRPESLAETETLQLKTVRAHCPELDALTRHVRSFATMLTDRQGQRLPDWLDAVRQDNLPSLHTLAAGIDRDRDAVIAGLTLPWNSGVVEGHVNRIKMLKRQMFGRAGFALLRKRVLMS</sequence>
<dbReference type="EMBL" id="BJHW01000001">
    <property type="protein sequence ID" value="GDY49399.1"/>
    <property type="molecule type" value="Genomic_DNA"/>
</dbReference>
<dbReference type="AlphaFoldDB" id="A0A4D4KU61"/>
<dbReference type="NCBIfam" id="NF033550">
    <property type="entry name" value="transpos_ISL3"/>
    <property type="match status" value="1"/>
</dbReference>
<dbReference type="Pfam" id="PF01610">
    <property type="entry name" value="DDE_Tnp_ISL3"/>
    <property type="match status" value="2"/>
</dbReference>
<evidence type="ECO:0000313" key="3">
    <source>
        <dbReference type="Proteomes" id="UP000301309"/>
    </source>
</evidence>